<dbReference type="InterPro" id="IPR035402">
    <property type="entry name" value="DgcN-like_N"/>
</dbReference>
<name>A0A381XNK3_9ZZZZ</name>
<dbReference type="AlphaFoldDB" id="A0A381XNK3"/>
<dbReference type="SUPFAM" id="SSF52540">
    <property type="entry name" value="P-loop containing nucleoside triphosphate hydrolases"/>
    <property type="match status" value="1"/>
</dbReference>
<evidence type="ECO:0000259" key="2">
    <source>
        <dbReference type="Pfam" id="PF17396"/>
    </source>
</evidence>
<dbReference type="Gene3D" id="3.40.50.300">
    <property type="entry name" value="P-loop containing nucleotide triphosphate hydrolases"/>
    <property type="match status" value="1"/>
</dbReference>
<dbReference type="PIRSF" id="PIRSF026760">
    <property type="entry name" value="UCP026760"/>
    <property type="match status" value="1"/>
</dbReference>
<dbReference type="PANTHER" id="PTHR40690">
    <property type="entry name" value="GLL3100 PROTEIN"/>
    <property type="match status" value="1"/>
</dbReference>
<evidence type="ECO:0000259" key="1">
    <source>
        <dbReference type="Pfam" id="PF07755"/>
    </source>
</evidence>
<feature type="domain" description="D-glutamate N-acetyltransferase-like C-terminal" evidence="1">
    <location>
        <begin position="139"/>
        <end position="333"/>
    </location>
</feature>
<dbReference type="EMBL" id="UINC01015801">
    <property type="protein sequence ID" value="SVA66278.1"/>
    <property type="molecule type" value="Genomic_DNA"/>
</dbReference>
<proteinExistence type="predicted"/>
<dbReference type="Gene3D" id="3.40.50.720">
    <property type="entry name" value="NAD(P)-binding Rossmann-like Domain"/>
    <property type="match status" value="1"/>
</dbReference>
<dbReference type="InterPro" id="IPR011669">
    <property type="entry name" value="DgcN-like"/>
</dbReference>
<feature type="domain" description="D-glutamate N-acetyltransferase-like N-terminal" evidence="2">
    <location>
        <begin position="38"/>
        <end position="131"/>
    </location>
</feature>
<protein>
    <recommendedName>
        <fullName evidence="4">DUF1611 domain-containing protein</fullName>
    </recommendedName>
</protein>
<dbReference type="PANTHER" id="PTHR40690:SF1">
    <property type="entry name" value="DUF1611 DOMAIN-CONTAINING PROTEIN"/>
    <property type="match status" value="1"/>
</dbReference>
<dbReference type="Pfam" id="PF07755">
    <property type="entry name" value="DUF1611"/>
    <property type="match status" value="1"/>
</dbReference>
<accession>A0A381XNK3</accession>
<gene>
    <name evidence="3" type="ORF">METZ01_LOCUS119132</name>
</gene>
<evidence type="ECO:0008006" key="4">
    <source>
        <dbReference type="Google" id="ProtNLM"/>
    </source>
</evidence>
<reference evidence="3" key="1">
    <citation type="submission" date="2018-05" db="EMBL/GenBank/DDBJ databases">
        <authorList>
            <person name="Lanie J.A."/>
            <person name="Ng W.-L."/>
            <person name="Kazmierczak K.M."/>
            <person name="Andrzejewski T.M."/>
            <person name="Davidsen T.M."/>
            <person name="Wayne K.J."/>
            <person name="Tettelin H."/>
            <person name="Glass J.I."/>
            <person name="Rusch D."/>
            <person name="Podicherti R."/>
            <person name="Tsui H.-C.T."/>
            <person name="Winkler M.E."/>
        </authorList>
    </citation>
    <scope>NUCLEOTIDE SEQUENCE</scope>
</reference>
<evidence type="ECO:0000313" key="3">
    <source>
        <dbReference type="EMBL" id="SVA66278.1"/>
    </source>
</evidence>
<dbReference type="InterPro" id="IPR035086">
    <property type="entry name" value="DgcN-like_C"/>
</dbReference>
<dbReference type="Pfam" id="PF17396">
    <property type="entry name" value="DUF1611_N"/>
    <property type="match status" value="1"/>
</dbReference>
<sequence length="343" mass="37868">MPDFAILCPGSFDYISNKTGNMLIRYRPQDVCCVIDPDKSGQTAQGILGYGGKIPVVSNFYEAKDYSPNALVIGSSSQGGRISEVYRKEITAAIKTGCDIYNGMHQFLKDDPELATLAKKKSITINDIRCPSDSPHFPKGSWKKRKTKVMLIVGTDCNTGKMTTGWEISERLKKRGKNVQFVGTGQTGIMLAGNGVPIDAVVADFMSGELEHAVEAVDDHMDLIIVEGQGAITNLYYAGVTLGLMYGAMPDYMIMTDEPGRTLDVSNNKMVSIGDVMKLHLSLMKHFKPSQFLGINLLTYKMDEELALKEIKKIGVNYQLPTTDLVRFGNNKLIDHIEQEIFC</sequence>
<organism evidence="3">
    <name type="scientific">marine metagenome</name>
    <dbReference type="NCBI Taxonomy" id="408172"/>
    <lineage>
        <taxon>unclassified sequences</taxon>
        <taxon>metagenomes</taxon>
        <taxon>ecological metagenomes</taxon>
    </lineage>
</organism>
<dbReference type="InterPro" id="IPR027417">
    <property type="entry name" value="P-loop_NTPase"/>
</dbReference>